<keyword evidence="8" id="KW-0496">Mitochondrion</keyword>
<dbReference type="InterPro" id="IPR025927">
    <property type="entry name" value="Znf_KANL2-like"/>
</dbReference>
<keyword evidence="4" id="KW-1017">Isopeptide bond</keyword>
<evidence type="ECO:0000256" key="3">
    <source>
        <dbReference type="ARBA" id="ARBA00015508"/>
    </source>
</evidence>
<evidence type="ECO:0000256" key="1">
    <source>
        <dbReference type="ARBA" id="ARBA00004123"/>
    </source>
</evidence>
<dbReference type="Proteomes" id="UP000270296">
    <property type="component" value="Unassembled WGS sequence"/>
</dbReference>
<feature type="region of interest" description="Disordered" evidence="14">
    <location>
        <begin position="88"/>
        <end position="109"/>
    </location>
</feature>
<dbReference type="EMBL" id="UZAM01007953">
    <property type="protein sequence ID" value="VDP02388.1"/>
    <property type="molecule type" value="Genomic_DNA"/>
</dbReference>
<reference evidence="18" key="1">
    <citation type="submission" date="2016-06" db="UniProtKB">
        <authorList>
            <consortium name="WormBaseParasite"/>
        </authorList>
    </citation>
    <scope>IDENTIFICATION</scope>
</reference>
<evidence type="ECO:0000313" key="18">
    <source>
        <dbReference type="WBParaSite" id="SBAD_0000396401-mRNA-1"/>
    </source>
</evidence>
<keyword evidence="17" id="KW-1185">Reference proteome</keyword>
<keyword evidence="7" id="KW-0156">Chromatin regulator</keyword>
<evidence type="ECO:0000256" key="10">
    <source>
        <dbReference type="ARBA" id="ARBA00032947"/>
    </source>
</evidence>
<comment type="function">
    <text evidence="12">Non-catalytic component of the NSL histone acetyltransferase complex, a multiprotein complex that mediates histone H4 acetylation at 'Lys-5'- and 'Lys-8' (H4K5ac and H4K8ac) at transcription start sites and promotes transcription initiation. Required for NSL complex stability and for transcription of intraciliary transport genes in both ciliated and non-ciliated cells by regulating histone H4 acetylation at 'Lys-5'- and 'Lys-12' (H4K5ac and H4K12ac). This is necessary for cilium assembly in ciliated cells and for organization of the microtubule cytoskeleton in non-ciliated cells. Required within the NSL complex to maintain nuclear architecture stability by promoting KAT8-mediated acetylation of lamin LMNA.</text>
</comment>
<evidence type="ECO:0000256" key="11">
    <source>
        <dbReference type="ARBA" id="ARBA00033378"/>
    </source>
</evidence>
<feature type="compositionally biased region" description="Acidic residues" evidence="14">
    <location>
        <begin position="88"/>
        <end position="103"/>
    </location>
</feature>
<reference evidence="16 17" key="2">
    <citation type="submission" date="2018-11" db="EMBL/GenBank/DDBJ databases">
        <authorList>
            <consortium name="Pathogen Informatics"/>
        </authorList>
    </citation>
    <scope>NUCLEOTIDE SEQUENCE [LARGE SCALE GENOMIC DNA]</scope>
</reference>
<dbReference type="GO" id="GO:0005739">
    <property type="term" value="C:mitochondrion"/>
    <property type="evidence" value="ECO:0007669"/>
    <property type="project" value="UniProtKB-SubCell"/>
</dbReference>
<evidence type="ECO:0000259" key="15">
    <source>
        <dbReference type="Pfam" id="PF13891"/>
    </source>
</evidence>
<dbReference type="AlphaFoldDB" id="A0A183IJJ8"/>
<evidence type="ECO:0000256" key="4">
    <source>
        <dbReference type="ARBA" id="ARBA00022499"/>
    </source>
</evidence>
<evidence type="ECO:0000256" key="7">
    <source>
        <dbReference type="ARBA" id="ARBA00022853"/>
    </source>
</evidence>
<dbReference type="PANTHER" id="PTHR13453:SF1">
    <property type="entry name" value="KAT8 REGULATORY NSL COMPLEX SUBUNIT 2"/>
    <property type="match status" value="1"/>
</dbReference>
<keyword evidence="9" id="KW-0539">Nucleus</keyword>
<dbReference type="Pfam" id="PF13891">
    <property type="entry name" value="zf-C3HC3H_KANSL2"/>
    <property type="match status" value="1"/>
</dbReference>
<comment type="subcellular location">
    <subcellularLocation>
        <location evidence="2">Mitochondrion</location>
    </subcellularLocation>
    <subcellularLocation>
        <location evidence="1">Nucleus</location>
    </subcellularLocation>
</comment>
<dbReference type="InterPro" id="IPR026316">
    <property type="entry name" value="NSL2"/>
</dbReference>
<comment type="subunit">
    <text evidence="13">Component of the NSL complex at least composed of KAT8/MOF, KANSL1, KANSL2, KANSL3, MCRS1, PHF20, OGT1/OGT, WDR5 and HCFC1.</text>
</comment>
<feature type="domain" description="KANL2-like probable zinc-finger" evidence="15">
    <location>
        <begin position="119"/>
        <end position="172"/>
    </location>
</feature>
<proteinExistence type="predicted"/>
<sequence>MVWAVASEERFCPIHAKKVVKIRRIARRAKLKKTTVDSLVGASLDLLKGGDCIPNIPVVAASQSLVVGDEASEDSIDDDDEEERIVEMDGTVEDGDAEQDDSDDPLRSDDQYEPVVVQCTVDGCKKRVLPKTSYCRRHILRDSRQCLYVPCIFSGCDNAVYKFAETKLCLGHYMYAPKMTKRMTNVENEARVVSEGEEEVKCKDETETNRDESVQVAEVCNEVNVEVQEESQP</sequence>
<evidence type="ECO:0000256" key="8">
    <source>
        <dbReference type="ARBA" id="ARBA00023128"/>
    </source>
</evidence>
<dbReference type="GO" id="GO:0006325">
    <property type="term" value="P:chromatin organization"/>
    <property type="evidence" value="ECO:0007669"/>
    <property type="project" value="UniProtKB-KW"/>
</dbReference>
<dbReference type="GO" id="GO:0005634">
    <property type="term" value="C:nucleus"/>
    <property type="evidence" value="ECO:0007669"/>
    <property type="project" value="UniProtKB-SubCell"/>
</dbReference>
<gene>
    <name evidence="16" type="ORF">SBAD_LOCUS3794</name>
</gene>
<keyword evidence="6" id="KW-0832">Ubl conjugation</keyword>
<evidence type="ECO:0000256" key="12">
    <source>
        <dbReference type="ARBA" id="ARBA00093359"/>
    </source>
</evidence>
<dbReference type="WBParaSite" id="SBAD_0000396401-mRNA-1">
    <property type="protein sequence ID" value="SBAD_0000396401-mRNA-1"/>
    <property type="gene ID" value="SBAD_0000396401"/>
</dbReference>
<accession>A0A183IJJ8</accession>
<evidence type="ECO:0000256" key="2">
    <source>
        <dbReference type="ARBA" id="ARBA00004173"/>
    </source>
</evidence>
<evidence type="ECO:0000313" key="17">
    <source>
        <dbReference type="Proteomes" id="UP000270296"/>
    </source>
</evidence>
<dbReference type="OrthoDB" id="677315at2759"/>
<evidence type="ECO:0000256" key="13">
    <source>
        <dbReference type="ARBA" id="ARBA00093543"/>
    </source>
</evidence>
<organism evidence="18">
    <name type="scientific">Soboliphyme baturini</name>
    <dbReference type="NCBI Taxonomy" id="241478"/>
    <lineage>
        <taxon>Eukaryota</taxon>
        <taxon>Metazoa</taxon>
        <taxon>Ecdysozoa</taxon>
        <taxon>Nematoda</taxon>
        <taxon>Enoplea</taxon>
        <taxon>Dorylaimia</taxon>
        <taxon>Dioctophymatida</taxon>
        <taxon>Dioctophymatoidea</taxon>
        <taxon>Soboliphymatidae</taxon>
        <taxon>Soboliphyme</taxon>
    </lineage>
</organism>
<evidence type="ECO:0000256" key="5">
    <source>
        <dbReference type="ARBA" id="ARBA00022553"/>
    </source>
</evidence>
<name>A0A183IJJ8_9BILA</name>
<keyword evidence="5" id="KW-0597">Phosphoprotein</keyword>
<evidence type="ECO:0000256" key="9">
    <source>
        <dbReference type="ARBA" id="ARBA00023242"/>
    </source>
</evidence>
<evidence type="ECO:0000256" key="14">
    <source>
        <dbReference type="SAM" id="MobiDB-lite"/>
    </source>
</evidence>
<dbReference type="PANTHER" id="PTHR13453">
    <property type="entry name" value="KAT8 REGULATORY NSL COMPLEX SUBUNIT 2"/>
    <property type="match status" value="1"/>
</dbReference>
<evidence type="ECO:0000313" key="16">
    <source>
        <dbReference type="EMBL" id="VDP02388.1"/>
    </source>
</evidence>
<evidence type="ECO:0000256" key="6">
    <source>
        <dbReference type="ARBA" id="ARBA00022843"/>
    </source>
</evidence>
<dbReference type="GO" id="GO:0044545">
    <property type="term" value="C:NSL complex"/>
    <property type="evidence" value="ECO:0007669"/>
    <property type="project" value="TreeGrafter"/>
</dbReference>
<protein>
    <recommendedName>
        <fullName evidence="3">KAT8 regulatory NSL complex subunit 2</fullName>
    </recommendedName>
    <alternativeName>
        <fullName evidence="11">NSL complex protein NSL2</fullName>
    </alternativeName>
    <alternativeName>
        <fullName evidence="10">Non-specific lethal 2 homolog</fullName>
    </alternativeName>
</protein>